<keyword evidence="2" id="KW-0326">Glycosidase</keyword>
<sequence>IRVKARDVGTVQLTMFACAVVLSYFGSSVFAGAGQPAKSIKPIQLHPENGHYFLWRGKPTILITSGEHYGAVLNRAFNYKTYFKALSSHGFNLTRTFTGAYCEPVGAFKIKNNTLAPAKSKLICPWARSNTGGYANGGNKFDLTKWDPAYFERLRGFVAEASKRSVVVELVLFCPFYKDDMWELSPMNAANNVNGIGKMKRTEVYTLKYPKLLAVQDAMVRKIVEELKNFDNLYYEICNEPYFGGVTLEWQAHIADTIVKAEANFKAKHLIAQNIANKSKKVSNPNPNVSIFNFHYAKPPIAVAQNYGLNKVIGDDETGFAGSEPKAYRLEGWDFIIAGGGLYNNLDYSFTVGHEDGTAKIDAPGGGGPVFRKQLEILKDFINSFNFIRMKPNNSVIKAGIPNKS</sequence>
<evidence type="ECO:0008006" key="4">
    <source>
        <dbReference type="Google" id="ProtNLM"/>
    </source>
</evidence>
<dbReference type="InterPro" id="IPR017853">
    <property type="entry name" value="GH"/>
</dbReference>
<comment type="caution">
    <text evidence="3">The sequence shown here is derived from an EMBL/GenBank/DDBJ whole genome shotgun (WGS) entry which is preliminary data.</text>
</comment>
<feature type="non-terminal residue" evidence="3">
    <location>
        <position position="405"/>
    </location>
</feature>
<dbReference type="GO" id="GO:0005975">
    <property type="term" value="P:carbohydrate metabolic process"/>
    <property type="evidence" value="ECO:0007669"/>
    <property type="project" value="InterPro"/>
</dbReference>
<protein>
    <recommendedName>
        <fullName evidence="4">Glycoside hydrolase family 5 domain-containing protein</fullName>
    </recommendedName>
</protein>
<dbReference type="GO" id="GO:0004553">
    <property type="term" value="F:hydrolase activity, hydrolyzing O-glycosyl compounds"/>
    <property type="evidence" value="ECO:0007669"/>
    <property type="project" value="InterPro"/>
</dbReference>
<dbReference type="SUPFAM" id="SSF51445">
    <property type="entry name" value="(Trans)glycosidases"/>
    <property type="match status" value="1"/>
</dbReference>
<evidence type="ECO:0000313" key="3">
    <source>
        <dbReference type="EMBL" id="GAF75824.1"/>
    </source>
</evidence>
<dbReference type="Gene3D" id="3.20.20.80">
    <property type="entry name" value="Glycosidases"/>
    <property type="match status" value="1"/>
</dbReference>
<dbReference type="EMBL" id="BARS01006931">
    <property type="protein sequence ID" value="GAF75824.1"/>
    <property type="molecule type" value="Genomic_DNA"/>
</dbReference>
<dbReference type="InterPro" id="IPR018087">
    <property type="entry name" value="Glyco_hydro_5_CS"/>
</dbReference>
<proteinExistence type="predicted"/>
<dbReference type="PROSITE" id="PS00659">
    <property type="entry name" value="GLYCOSYL_HYDROL_F5"/>
    <property type="match status" value="1"/>
</dbReference>
<keyword evidence="1" id="KW-0378">Hydrolase</keyword>
<feature type="non-terminal residue" evidence="3">
    <location>
        <position position="1"/>
    </location>
</feature>
<name>X0S469_9ZZZZ</name>
<evidence type="ECO:0000256" key="1">
    <source>
        <dbReference type="ARBA" id="ARBA00022801"/>
    </source>
</evidence>
<evidence type="ECO:0000256" key="2">
    <source>
        <dbReference type="ARBA" id="ARBA00023295"/>
    </source>
</evidence>
<accession>X0S469</accession>
<dbReference type="AlphaFoldDB" id="X0S469"/>
<reference evidence="3" key="1">
    <citation type="journal article" date="2014" name="Front. Microbiol.">
        <title>High frequency of phylogenetically diverse reductive dehalogenase-homologous genes in deep subseafloor sedimentary metagenomes.</title>
        <authorList>
            <person name="Kawai M."/>
            <person name="Futagami T."/>
            <person name="Toyoda A."/>
            <person name="Takaki Y."/>
            <person name="Nishi S."/>
            <person name="Hori S."/>
            <person name="Arai W."/>
            <person name="Tsubouchi T."/>
            <person name="Morono Y."/>
            <person name="Uchiyama I."/>
            <person name="Ito T."/>
            <person name="Fujiyama A."/>
            <person name="Inagaki F."/>
            <person name="Takami H."/>
        </authorList>
    </citation>
    <scope>NUCLEOTIDE SEQUENCE</scope>
    <source>
        <strain evidence="3">Expedition CK06-06</strain>
    </source>
</reference>
<gene>
    <name evidence="3" type="ORF">S01H1_13435</name>
</gene>
<organism evidence="3">
    <name type="scientific">marine sediment metagenome</name>
    <dbReference type="NCBI Taxonomy" id="412755"/>
    <lineage>
        <taxon>unclassified sequences</taxon>
        <taxon>metagenomes</taxon>
        <taxon>ecological metagenomes</taxon>
    </lineage>
</organism>